<evidence type="ECO:0000313" key="1">
    <source>
        <dbReference type="EMBL" id="ABW00257.1"/>
    </source>
</evidence>
<accession>A8M641</accession>
<dbReference type="AlphaFoldDB" id="A8M641"/>
<reference evidence="1" key="1">
    <citation type="submission" date="2007-10" db="EMBL/GenBank/DDBJ databases">
        <title>Complete sequence of Salinispora arenicola CNS-205.</title>
        <authorList>
            <consortium name="US DOE Joint Genome Institute"/>
            <person name="Copeland A."/>
            <person name="Lucas S."/>
            <person name="Lapidus A."/>
            <person name="Barry K."/>
            <person name="Glavina del Rio T."/>
            <person name="Dalin E."/>
            <person name="Tice H."/>
            <person name="Pitluck S."/>
            <person name="Foster B."/>
            <person name="Schmutz J."/>
            <person name="Larimer F."/>
            <person name="Land M."/>
            <person name="Hauser L."/>
            <person name="Kyrpides N."/>
            <person name="Ivanova N."/>
            <person name="Jensen P.R."/>
            <person name="Moore B.S."/>
            <person name="Penn K."/>
            <person name="Jenkins C."/>
            <person name="Udwary D."/>
            <person name="Xiang L."/>
            <person name="Gontang E."/>
            <person name="Richardson P."/>
        </authorList>
    </citation>
    <scope>NUCLEOTIDE SEQUENCE [LARGE SCALE GENOMIC DNA]</scope>
    <source>
        <strain evidence="1">CNS-205</strain>
    </source>
</reference>
<proteinExistence type="predicted"/>
<dbReference type="STRING" id="391037.Sare_4484"/>
<name>A8M641_SALAI</name>
<protein>
    <submittedName>
        <fullName evidence="1">Uncharacterized protein</fullName>
    </submittedName>
</protein>
<organism evidence="1">
    <name type="scientific">Salinispora arenicola (strain CNS-205)</name>
    <dbReference type="NCBI Taxonomy" id="391037"/>
    <lineage>
        <taxon>Bacteria</taxon>
        <taxon>Bacillati</taxon>
        <taxon>Actinomycetota</taxon>
        <taxon>Actinomycetes</taxon>
        <taxon>Micromonosporales</taxon>
        <taxon>Micromonosporaceae</taxon>
        <taxon>Salinispora</taxon>
    </lineage>
</organism>
<sequence>MRGPISLTGFAAEAPILGRLDALFAAVSPRFVIPAGSLAPGWPEEESEPIALRTEMAERRAEGESTDPAWEAVVLLTRQDGDEATMRRLIAVGLGLYGLRESRPATTPATSTSAATSTATWWRGSCLRCPGLTSPARTSAAACSMRPSASS</sequence>
<dbReference type="HOGENOM" id="CLU_1730074_0_0_11"/>
<dbReference type="EMBL" id="CP000850">
    <property type="protein sequence ID" value="ABW00257.1"/>
    <property type="molecule type" value="Genomic_DNA"/>
</dbReference>
<dbReference type="KEGG" id="saq:Sare_4484"/>
<gene>
    <name evidence="1" type="ordered locus">Sare_4484</name>
</gene>